<proteinExistence type="predicted"/>
<dbReference type="EMBL" id="BOMI01000155">
    <property type="protein sequence ID" value="GID78956.1"/>
    <property type="molecule type" value="Genomic_DNA"/>
</dbReference>
<reference evidence="1 2" key="1">
    <citation type="submission" date="2021-01" db="EMBL/GenBank/DDBJ databases">
        <title>Whole genome shotgun sequence of Actinoplanes deccanensis NBRC 13994.</title>
        <authorList>
            <person name="Komaki H."/>
            <person name="Tamura T."/>
        </authorList>
    </citation>
    <scope>NUCLEOTIDE SEQUENCE [LARGE SCALE GENOMIC DNA]</scope>
    <source>
        <strain evidence="1 2">NBRC 13994</strain>
    </source>
</reference>
<gene>
    <name evidence="1" type="ORF">Ade02nite_75970</name>
</gene>
<dbReference type="RefSeq" id="WP_203774489.1">
    <property type="nucleotide sequence ID" value="NZ_BAAABO010000003.1"/>
</dbReference>
<evidence type="ECO:0000313" key="1">
    <source>
        <dbReference type="EMBL" id="GID78956.1"/>
    </source>
</evidence>
<sequence length="126" mass="13851">MTASIDAEDLILLIGESTGPLTRVRDGTVLYSAAARPDATIMDRVLLKDPAERVAALLHAIVRWEPLDMWNAGFGWRAAAALASRDSLRLTVSPQDRMIIVQEIRDGRLNDPAAVAERLKPFMSAR</sequence>
<keyword evidence="2" id="KW-1185">Reference proteome</keyword>
<comment type="caution">
    <text evidence="1">The sequence shown here is derived from an EMBL/GenBank/DDBJ whole genome shotgun (WGS) entry which is preliminary data.</text>
</comment>
<protein>
    <recommendedName>
        <fullName evidence="3">Death on curing protein</fullName>
    </recommendedName>
</protein>
<name>A0ABQ3YG38_9ACTN</name>
<dbReference type="Proteomes" id="UP000609879">
    <property type="component" value="Unassembled WGS sequence"/>
</dbReference>
<organism evidence="1 2">
    <name type="scientific">Paractinoplanes deccanensis</name>
    <dbReference type="NCBI Taxonomy" id="113561"/>
    <lineage>
        <taxon>Bacteria</taxon>
        <taxon>Bacillati</taxon>
        <taxon>Actinomycetota</taxon>
        <taxon>Actinomycetes</taxon>
        <taxon>Micromonosporales</taxon>
        <taxon>Micromonosporaceae</taxon>
        <taxon>Paractinoplanes</taxon>
    </lineage>
</organism>
<evidence type="ECO:0000313" key="2">
    <source>
        <dbReference type="Proteomes" id="UP000609879"/>
    </source>
</evidence>
<accession>A0ABQ3YG38</accession>
<evidence type="ECO:0008006" key="3">
    <source>
        <dbReference type="Google" id="ProtNLM"/>
    </source>
</evidence>